<dbReference type="CDD" id="cd03023">
    <property type="entry name" value="DsbA_Com1_like"/>
    <property type="match status" value="1"/>
</dbReference>
<keyword evidence="1" id="KW-0676">Redox-active center</keyword>
<dbReference type="GO" id="GO:0015036">
    <property type="term" value="F:disulfide oxidoreductase activity"/>
    <property type="evidence" value="ECO:0007669"/>
    <property type="project" value="UniProtKB-ARBA"/>
</dbReference>
<keyword evidence="5" id="KW-1185">Reference proteome</keyword>
<dbReference type="STRING" id="1219065.VPR01S_12_00420"/>
<dbReference type="PROSITE" id="PS00194">
    <property type="entry name" value="THIOREDOXIN_1"/>
    <property type="match status" value="1"/>
</dbReference>
<feature type="signal peptide" evidence="2">
    <location>
        <begin position="1"/>
        <end position="22"/>
    </location>
</feature>
<dbReference type="PANTHER" id="PTHR35272:SF3">
    <property type="entry name" value="THIOL:DISULFIDE INTERCHANGE PROTEIN DSBC"/>
    <property type="match status" value="1"/>
</dbReference>
<feature type="chain" id="PRO_5004638686" description="Thioredoxin domain-containing protein" evidence="2">
    <location>
        <begin position="23"/>
        <end position="244"/>
    </location>
</feature>
<dbReference type="Pfam" id="PF13462">
    <property type="entry name" value="Thioredoxin_4"/>
    <property type="match status" value="1"/>
</dbReference>
<dbReference type="InterPro" id="IPR051470">
    <property type="entry name" value="Thiol:disulfide_interchange"/>
</dbReference>
<dbReference type="Proteomes" id="UP000016570">
    <property type="component" value="Unassembled WGS sequence"/>
</dbReference>
<dbReference type="PROSITE" id="PS51352">
    <property type="entry name" value="THIOREDOXIN_2"/>
    <property type="match status" value="1"/>
</dbReference>
<keyword evidence="2" id="KW-0732">Signal</keyword>
<evidence type="ECO:0000256" key="2">
    <source>
        <dbReference type="SAM" id="SignalP"/>
    </source>
</evidence>
<organism evidence="4 5">
    <name type="scientific">Vibrio proteolyticus NBRC 13287</name>
    <dbReference type="NCBI Taxonomy" id="1219065"/>
    <lineage>
        <taxon>Bacteria</taxon>
        <taxon>Pseudomonadati</taxon>
        <taxon>Pseudomonadota</taxon>
        <taxon>Gammaproteobacteria</taxon>
        <taxon>Vibrionales</taxon>
        <taxon>Vibrionaceae</taxon>
        <taxon>Vibrio</taxon>
    </lineage>
</organism>
<accession>U3BEU3</accession>
<feature type="domain" description="Thioredoxin" evidence="3">
    <location>
        <begin position="14"/>
        <end position="241"/>
    </location>
</feature>
<dbReference type="InterPro" id="IPR036249">
    <property type="entry name" value="Thioredoxin-like_sf"/>
</dbReference>
<dbReference type="eggNOG" id="COG1651">
    <property type="taxonomic scope" value="Bacteria"/>
</dbReference>
<comment type="caution">
    <text evidence="4">The sequence shown here is derived from an EMBL/GenBank/DDBJ whole genome shotgun (WGS) entry which is preliminary data.</text>
</comment>
<evidence type="ECO:0000313" key="5">
    <source>
        <dbReference type="Proteomes" id="UP000016570"/>
    </source>
</evidence>
<protein>
    <recommendedName>
        <fullName evidence="3">Thioredoxin domain-containing protein</fullName>
    </recommendedName>
</protein>
<dbReference type="PANTHER" id="PTHR35272">
    <property type="entry name" value="THIOL:DISULFIDE INTERCHANGE PROTEIN DSBC-RELATED"/>
    <property type="match status" value="1"/>
</dbReference>
<dbReference type="EMBL" id="BATJ01000012">
    <property type="protein sequence ID" value="GAD68234.1"/>
    <property type="molecule type" value="Genomic_DNA"/>
</dbReference>
<dbReference type="AlphaFoldDB" id="U3BEU3"/>
<dbReference type="InterPro" id="IPR017937">
    <property type="entry name" value="Thioredoxin_CS"/>
</dbReference>
<evidence type="ECO:0000313" key="4">
    <source>
        <dbReference type="EMBL" id="GAD68234.1"/>
    </source>
</evidence>
<proteinExistence type="predicted"/>
<name>U3BEU3_VIBPR</name>
<dbReference type="InterPro" id="IPR013766">
    <property type="entry name" value="Thioredoxin_domain"/>
</dbReference>
<evidence type="ECO:0000256" key="1">
    <source>
        <dbReference type="ARBA" id="ARBA00023284"/>
    </source>
</evidence>
<dbReference type="RefSeq" id="WP_021706205.1">
    <property type="nucleotide sequence ID" value="NZ_BATJ01000012.1"/>
</dbReference>
<gene>
    <name evidence="4" type="ORF">VPR01S_12_00420</name>
</gene>
<sequence>MKKSIVSIALASTLLFTANAMASLSPAQQKQLNEIQQLLENNPDIISDLHASLNQYVESQAQFEQVKQASQAWLNNTQVHSVTGNPNGNTVLINFTDYNCPYCKKLEAGIDQLVKEYNDVKVINIYVPLQQQQVAGLDTNSAIYALNVWQKAPDKFAQVHALLVAKNGRHTKESLEAIAKKTNTAQYLVANKDVEASIIKNLQTFTNLGLRGTPAIFVGDDVVPGFIPYAQLKQMVEKEINKNS</sequence>
<evidence type="ECO:0000259" key="3">
    <source>
        <dbReference type="PROSITE" id="PS51352"/>
    </source>
</evidence>
<dbReference type="SUPFAM" id="SSF52833">
    <property type="entry name" value="Thioredoxin-like"/>
    <property type="match status" value="1"/>
</dbReference>
<dbReference type="Gene3D" id="3.40.30.10">
    <property type="entry name" value="Glutaredoxin"/>
    <property type="match status" value="1"/>
</dbReference>
<dbReference type="InterPro" id="IPR012336">
    <property type="entry name" value="Thioredoxin-like_fold"/>
</dbReference>
<reference evidence="4 5" key="1">
    <citation type="submission" date="2013-09" db="EMBL/GenBank/DDBJ databases">
        <title>Whole genome shotgun sequence of Vibrio proteolyticus NBRC 13287.</title>
        <authorList>
            <person name="Isaki S."/>
            <person name="Hosoyama A."/>
            <person name="Numata M."/>
            <person name="Hashimoto M."/>
            <person name="Hosoyama Y."/>
            <person name="Tsuchikane K."/>
            <person name="Noguchi M."/>
            <person name="Hirakata S."/>
            <person name="Ichikawa N."/>
            <person name="Ohji S."/>
            <person name="Yamazoe A."/>
            <person name="Fujita N."/>
        </authorList>
    </citation>
    <scope>NUCLEOTIDE SEQUENCE [LARGE SCALE GENOMIC DNA]</scope>
    <source>
        <strain evidence="4 5">NBRC 13287</strain>
    </source>
</reference>